<accession>A0AAD4JRS4</accession>
<comment type="caution">
    <text evidence="2">The sequence shown here is derived from an EMBL/GenBank/DDBJ whole genome shotgun (WGS) entry which is preliminary data.</text>
</comment>
<feature type="compositionally biased region" description="Polar residues" evidence="1">
    <location>
        <begin position="435"/>
        <end position="445"/>
    </location>
</feature>
<feature type="non-terminal residue" evidence="2">
    <location>
        <position position="570"/>
    </location>
</feature>
<protein>
    <submittedName>
        <fullName evidence="2">Uncharacterized protein</fullName>
    </submittedName>
</protein>
<evidence type="ECO:0000256" key="1">
    <source>
        <dbReference type="SAM" id="MobiDB-lite"/>
    </source>
</evidence>
<feature type="region of interest" description="Disordered" evidence="1">
    <location>
        <begin position="1"/>
        <end position="226"/>
    </location>
</feature>
<feature type="compositionally biased region" description="Basic and acidic residues" evidence="1">
    <location>
        <begin position="120"/>
        <end position="142"/>
    </location>
</feature>
<feature type="compositionally biased region" description="Basic and acidic residues" evidence="1">
    <location>
        <begin position="56"/>
        <end position="78"/>
    </location>
</feature>
<feature type="compositionally biased region" description="Basic and acidic residues" evidence="1">
    <location>
        <begin position="207"/>
        <end position="226"/>
    </location>
</feature>
<organism evidence="2 3">
    <name type="scientific">Drosophila rubida</name>
    <dbReference type="NCBI Taxonomy" id="30044"/>
    <lineage>
        <taxon>Eukaryota</taxon>
        <taxon>Metazoa</taxon>
        <taxon>Ecdysozoa</taxon>
        <taxon>Arthropoda</taxon>
        <taxon>Hexapoda</taxon>
        <taxon>Insecta</taxon>
        <taxon>Pterygota</taxon>
        <taxon>Neoptera</taxon>
        <taxon>Endopterygota</taxon>
        <taxon>Diptera</taxon>
        <taxon>Brachycera</taxon>
        <taxon>Muscomorpha</taxon>
        <taxon>Ephydroidea</taxon>
        <taxon>Drosophilidae</taxon>
        <taxon>Drosophila</taxon>
    </lineage>
</organism>
<feature type="compositionally biased region" description="Basic and acidic residues" evidence="1">
    <location>
        <begin position="559"/>
        <end position="570"/>
    </location>
</feature>
<feature type="compositionally biased region" description="Basic and acidic residues" evidence="1">
    <location>
        <begin position="329"/>
        <end position="347"/>
    </location>
</feature>
<feature type="region of interest" description="Disordered" evidence="1">
    <location>
        <begin position="252"/>
        <end position="471"/>
    </location>
</feature>
<evidence type="ECO:0000313" key="3">
    <source>
        <dbReference type="Proteomes" id="UP001200034"/>
    </source>
</evidence>
<sequence>KRRRIIIHDSDSDENVPELKATDKGNKDKEVAARKSMDNSKNGSKEIANQSTDKSSASDHKIDLDKTASVEDVSPRDDLNEDDDEDAGSGSDEDHEESRDLDKSCHIKGISVCEVLDSSDEIREVVKENMEDEGKPKSETKRLSTKSTSTLEKNNSSVMETKSHSEDESKESTTQLIEKAVKSNNNDPVPIDQDLISEDQGPIPEPVDNKVKRTSKSTEFHNKQSHEDDAALLAGLSSCDLSHLKQMFNPLQKSRRQTLYIQGPQADDSEPKPKLKRRSEQLNCDVQPSQSFIETLAEEKRQQSKRKRLSKSFCGAPDDLNASAINEVPSEKPKVYGEISRTNDTKTEVAQPVKSDKKASVSSIQASAGKKPKQSATTPASATSNSEPIQASKAKKTVKRLQAARQAVKHAVNLLAPDTISKEPQTLARKLSPQVDVSNKATQAKKQMPRKRSKVTKASPTKSSDEENQHAIKRIKTSAGYVLMFKDVKKDVELIKTRSGIVKVEPCTPTQKYFKELPPSPQSRSGLHEMPETPKGIKRKPESGGRSTSNRNPATEAALRFKREMFTRNY</sequence>
<feature type="compositionally biased region" description="Basic and acidic residues" evidence="1">
    <location>
        <begin position="161"/>
        <end position="171"/>
    </location>
</feature>
<feature type="region of interest" description="Disordered" evidence="1">
    <location>
        <begin position="511"/>
        <end position="570"/>
    </location>
</feature>
<feature type="compositionally biased region" description="Low complexity" evidence="1">
    <location>
        <begin position="375"/>
        <end position="384"/>
    </location>
</feature>
<dbReference type="AlphaFoldDB" id="A0AAD4JRS4"/>
<feature type="compositionally biased region" description="Low complexity" evidence="1">
    <location>
        <begin position="145"/>
        <end position="157"/>
    </location>
</feature>
<keyword evidence="3" id="KW-1185">Reference proteome</keyword>
<gene>
    <name evidence="2" type="ORF">KR093_000453</name>
</gene>
<proteinExistence type="predicted"/>
<feature type="compositionally biased region" description="Acidic residues" evidence="1">
    <location>
        <begin position="79"/>
        <end position="95"/>
    </location>
</feature>
<feature type="non-terminal residue" evidence="2">
    <location>
        <position position="1"/>
    </location>
</feature>
<feature type="compositionally biased region" description="Basic and acidic residues" evidence="1">
    <location>
        <begin position="96"/>
        <end position="105"/>
    </location>
</feature>
<dbReference type="Proteomes" id="UP001200034">
    <property type="component" value="Unassembled WGS sequence"/>
</dbReference>
<evidence type="ECO:0000313" key="2">
    <source>
        <dbReference type="EMBL" id="KAH8358478.1"/>
    </source>
</evidence>
<name>A0AAD4JRS4_9MUSC</name>
<feature type="compositionally biased region" description="Basic and acidic residues" evidence="1">
    <location>
        <begin position="20"/>
        <end position="38"/>
    </location>
</feature>
<feature type="compositionally biased region" description="Polar residues" evidence="1">
    <location>
        <begin position="172"/>
        <end position="187"/>
    </location>
</feature>
<dbReference type="EMBL" id="JAJJHW010003409">
    <property type="protein sequence ID" value="KAH8358478.1"/>
    <property type="molecule type" value="Genomic_DNA"/>
</dbReference>
<feature type="compositionally biased region" description="Basic and acidic residues" evidence="1">
    <location>
        <begin position="1"/>
        <end position="10"/>
    </location>
</feature>
<reference evidence="2" key="1">
    <citation type="journal article" date="2021" name="Mol. Ecol. Resour.">
        <title>Phylogenomic analyses of the genus Drosophila reveals genomic signals of climate adaptation.</title>
        <authorList>
            <person name="Li F."/>
            <person name="Rane R.V."/>
            <person name="Luria V."/>
            <person name="Xiong Z."/>
            <person name="Chen J."/>
            <person name="Li Z."/>
            <person name="Catullo R.A."/>
            <person name="Griffin P.C."/>
            <person name="Schiffer M."/>
            <person name="Pearce S."/>
            <person name="Lee S.F."/>
            <person name="McElroy K."/>
            <person name="Stocker A."/>
            <person name="Shirriffs J."/>
            <person name="Cockerell F."/>
            <person name="Coppin C."/>
            <person name="Sgro C.M."/>
            <person name="Karger A."/>
            <person name="Cain J.W."/>
            <person name="Weber J.A."/>
            <person name="Santpere G."/>
            <person name="Kirschner M.W."/>
            <person name="Hoffmann A.A."/>
            <person name="Oakeshott J.G."/>
            <person name="Zhang G."/>
        </authorList>
    </citation>
    <scope>NUCLEOTIDE SEQUENCE</scope>
    <source>
        <strain evidence="2">BGI-SZ-2011g</strain>
    </source>
</reference>
<feature type="compositionally biased region" description="Polar residues" evidence="1">
    <location>
        <begin position="39"/>
        <end position="55"/>
    </location>
</feature>
<feature type="compositionally biased region" description="Polar residues" evidence="1">
    <location>
        <begin position="281"/>
        <end position="293"/>
    </location>
</feature>